<proteinExistence type="inferred from homology"/>
<evidence type="ECO:0000256" key="3">
    <source>
        <dbReference type="ARBA" id="ARBA00012744"/>
    </source>
</evidence>
<evidence type="ECO:0000256" key="5">
    <source>
        <dbReference type="ARBA" id="ARBA00022801"/>
    </source>
</evidence>
<gene>
    <name evidence="8" type="ORF">OB919_04615</name>
</gene>
<dbReference type="InterPro" id="IPR051915">
    <property type="entry name" value="Cellulose_Degrad_GH3"/>
</dbReference>
<dbReference type="Pfam" id="PF14310">
    <property type="entry name" value="Fn3-like"/>
    <property type="match status" value="1"/>
</dbReference>
<dbReference type="SUPFAM" id="SSF52279">
    <property type="entry name" value="Beta-D-glucan exohydrolase, C-terminal domain"/>
    <property type="match status" value="1"/>
</dbReference>
<dbReference type="InterPro" id="IPR017853">
    <property type="entry name" value="GH"/>
</dbReference>
<evidence type="ECO:0000313" key="8">
    <source>
        <dbReference type="EMBL" id="MCU4751271.1"/>
    </source>
</evidence>
<dbReference type="InterPro" id="IPR001764">
    <property type="entry name" value="Glyco_hydro_3_N"/>
</dbReference>
<dbReference type="Gene3D" id="3.20.20.300">
    <property type="entry name" value="Glycoside hydrolase, family 3, N-terminal domain"/>
    <property type="match status" value="1"/>
</dbReference>
<dbReference type="Gene3D" id="2.60.40.10">
    <property type="entry name" value="Immunoglobulins"/>
    <property type="match status" value="1"/>
</dbReference>
<keyword evidence="5 8" id="KW-0378">Hydrolase</keyword>
<dbReference type="Proteomes" id="UP001321047">
    <property type="component" value="Unassembled WGS sequence"/>
</dbReference>
<sequence length="733" mass="78191">MSFENFESATDASQTIEPLLERMTVREKAAQLAGTYVGELDEQRTPEEARKLVSEYGLGFATPFGYGAAAYTDPVESARFANELQRIAIEETRLGIPIAIPVDAVHGHAYMAGATVFPHNLGMAATRDQQLVERVGTVTAREVAATGAAITYGPTCDVARDPRWGRTFETFGASPRLCGELAAAKADGVHDADADIGMVAKHFPAYGEPEQGEDTAPVDRSMSSIYRDFLPPFEAAIDAGVEGIMPCYNSINSVPSHGSEFFLRTVLREELGFEGYVASDWNGIGMLHENHGTAESMEAAVGQSLVAGVDVHSLGEEKHVEYLEALVEAGTVDEALLDDAVHRVLSLKADLGLFEDPYVDVSETRTVVGADDHQQVSLEAARSSITLVQNDGALPFDPDIGEVLVTGPNGDRLDHQVGGWSCKTAEDLSGITVREGVESVVAADTKVTFEPGAGISEPGDVDAAVDAAADADAAIVVVGENWYLHEFGPEEVAGPSESFPNRTQLGLPAPQRDLVEAVAATDTPTAVVVISGRPTPLPRIAETVPAIAYAYYPGAQGGLAVAETLFGLVNPSGALPISVPRSTGHLPTRHNHLSHPYPIGREEHGETYDPLWPFGHGLSYTEFEYRDLSATPERLTADETVSVEVTLANRGTRTGAKPVDIFASRPYSSVVTPVRELVGFDRVHVDPGEERTVRVQISADRFAVVGPDGDARVEPGTVELSCGEHSTSVQIQD</sequence>
<keyword evidence="9" id="KW-1185">Reference proteome</keyword>
<dbReference type="GO" id="GO:0008422">
    <property type="term" value="F:beta-glucosidase activity"/>
    <property type="evidence" value="ECO:0007669"/>
    <property type="project" value="UniProtKB-EC"/>
</dbReference>
<dbReference type="InterPro" id="IPR013783">
    <property type="entry name" value="Ig-like_fold"/>
</dbReference>
<dbReference type="InterPro" id="IPR002772">
    <property type="entry name" value="Glyco_hydro_3_C"/>
</dbReference>
<accession>A0AAP3E5D6</accession>
<evidence type="ECO:0000256" key="6">
    <source>
        <dbReference type="ARBA" id="ARBA00023295"/>
    </source>
</evidence>
<dbReference type="AlphaFoldDB" id="A0AAP3E5D6"/>
<dbReference type="SUPFAM" id="SSF51445">
    <property type="entry name" value="(Trans)glycosidases"/>
    <property type="match status" value="1"/>
</dbReference>
<comment type="catalytic activity">
    <reaction evidence="1">
        <text>Hydrolysis of terminal, non-reducing beta-D-glucosyl residues with release of beta-D-glucose.</text>
        <dbReference type="EC" id="3.2.1.21"/>
    </reaction>
</comment>
<comment type="similarity">
    <text evidence="2">Belongs to the glycosyl hydrolase 3 family.</text>
</comment>
<keyword evidence="4" id="KW-0732">Signal</keyword>
<evidence type="ECO:0000259" key="7">
    <source>
        <dbReference type="SMART" id="SM01217"/>
    </source>
</evidence>
<name>A0AAP3E5D6_9EURY</name>
<dbReference type="RefSeq" id="WP_342806867.1">
    <property type="nucleotide sequence ID" value="NZ_JAOPJZ010000002.1"/>
</dbReference>
<protein>
    <recommendedName>
        <fullName evidence="3">beta-glucosidase</fullName>
        <ecNumber evidence="3">3.2.1.21</ecNumber>
    </recommendedName>
</protein>
<organism evidence="8 9">
    <name type="scientific">Natronosalvus hydrolyticus</name>
    <dbReference type="NCBI Taxonomy" id="2979988"/>
    <lineage>
        <taxon>Archaea</taxon>
        <taxon>Methanobacteriati</taxon>
        <taxon>Methanobacteriota</taxon>
        <taxon>Stenosarchaea group</taxon>
        <taxon>Halobacteria</taxon>
        <taxon>Halobacteriales</taxon>
        <taxon>Natrialbaceae</taxon>
        <taxon>Natronosalvus</taxon>
    </lineage>
</organism>
<dbReference type="PRINTS" id="PR00133">
    <property type="entry name" value="GLHYDRLASE3"/>
</dbReference>
<dbReference type="GO" id="GO:0009251">
    <property type="term" value="P:glucan catabolic process"/>
    <property type="evidence" value="ECO:0007669"/>
    <property type="project" value="TreeGrafter"/>
</dbReference>
<dbReference type="InterPro" id="IPR036962">
    <property type="entry name" value="Glyco_hydro_3_N_sf"/>
</dbReference>
<evidence type="ECO:0000256" key="1">
    <source>
        <dbReference type="ARBA" id="ARBA00000448"/>
    </source>
</evidence>
<evidence type="ECO:0000256" key="4">
    <source>
        <dbReference type="ARBA" id="ARBA00022729"/>
    </source>
</evidence>
<comment type="caution">
    <text evidence="8">The sequence shown here is derived from an EMBL/GenBank/DDBJ whole genome shotgun (WGS) entry which is preliminary data.</text>
</comment>
<evidence type="ECO:0000313" key="9">
    <source>
        <dbReference type="Proteomes" id="UP001321047"/>
    </source>
</evidence>
<dbReference type="SMART" id="SM01217">
    <property type="entry name" value="Fn3_like"/>
    <property type="match status" value="1"/>
</dbReference>
<keyword evidence="6" id="KW-0326">Glycosidase</keyword>
<dbReference type="EMBL" id="JAOPJZ010000002">
    <property type="protein sequence ID" value="MCU4751271.1"/>
    <property type="molecule type" value="Genomic_DNA"/>
</dbReference>
<dbReference type="PANTHER" id="PTHR30620:SF16">
    <property type="entry name" value="LYSOSOMAL BETA GLUCOSIDASE"/>
    <property type="match status" value="1"/>
</dbReference>
<dbReference type="InterPro" id="IPR036881">
    <property type="entry name" value="Glyco_hydro_3_C_sf"/>
</dbReference>
<feature type="domain" description="Fibronectin type III-like" evidence="7">
    <location>
        <begin position="657"/>
        <end position="726"/>
    </location>
</feature>
<dbReference type="InterPro" id="IPR026891">
    <property type="entry name" value="Fn3-like"/>
</dbReference>
<dbReference type="PANTHER" id="PTHR30620">
    <property type="entry name" value="PERIPLASMIC BETA-GLUCOSIDASE-RELATED"/>
    <property type="match status" value="1"/>
</dbReference>
<dbReference type="Pfam" id="PF01915">
    <property type="entry name" value="Glyco_hydro_3_C"/>
    <property type="match status" value="1"/>
</dbReference>
<reference evidence="8 9" key="1">
    <citation type="submission" date="2022-09" db="EMBL/GenBank/DDBJ databases">
        <title>Enrichment on poylsaccharides allowed isolation of novel metabolic and taxonomic groups of Haloarchaea.</title>
        <authorList>
            <person name="Sorokin D.Y."/>
            <person name="Elcheninov A.G."/>
            <person name="Khizhniak T.V."/>
            <person name="Kolganova T.V."/>
            <person name="Kublanov I.V."/>
        </authorList>
    </citation>
    <scope>NUCLEOTIDE SEQUENCE [LARGE SCALE GENOMIC DNA]</scope>
    <source>
        <strain evidence="8 9">AArc-curdl1</strain>
    </source>
</reference>
<dbReference type="Pfam" id="PF00933">
    <property type="entry name" value="Glyco_hydro_3"/>
    <property type="match status" value="1"/>
</dbReference>
<dbReference type="Gene3D" id="3.40.50.1700">
    <property type="entry name" value="Glycoside hydrolase family 3 C-terminal domain"/>
    <property type="match status" value="1"/>
</dbReference>
<dbReference type="EC" id="3.2.1.21" evidence="3"/>
<evidence type="ECO:0000256" key="2">
    <source>
        <dbReference type="ARBA" id="ARBA00005336"/>
    </source>
</evidence>